<dbReference type="InterPro" id="IPR029057">
    <property type="entry name" value="PRTase-like"/>
</dbReference>
<comment type="caution">
    <text evidence="1">The sequence shown here is derived from an EMBL/GenBank/DDBJ whole genome shotgun (WGS) entry which is preliminary data.</text>
</comment>
<accession>A0A8I1JL12</accession>
<evidence type="ECO:0000313" key="2">
    <source>
        <dbReference type="Proteomes" id="UP000637061"/>
    </source>
</evidence>
<proteinExistence type="predicted"/>
<evidence type="ECO:0000313" key="1">
    <source>
        <dbReference type="EMBL" id="MBI6887812.1"/>
    </source>
</evidence>
<organism evidence="1 2">
    <name type="scientific">Pseudomonas putida</name>
    <name type="common">Arthrobacter siderocapsulatus</name>
    <dbReference type="NCBI Taxonomy" id="303"/>
    <lineage>
        <taxon>Bacteria</taxon>
        <taxon>Pseudomonadati</taxon>
        <taxon>Pseudomonadota</taxon>
        <taxon>Gammaproteobacteria</taxon>
        <taxon>Pseudomonadales</taxon>
        <taxon>Pseudomonadaceae</taxon>
        <taxon>Pseudomonas</taxon>
    </lineage>
</organism>
<keyword evidence="1" id="KW-0378">Hydrolase</keyword>
<dbReference type="EMBL" id="JAEHTE010000060">
    <property type="protein sequence ID" value="MBI6887812.1"/>
    <property type="molecule type" value="Genomic_DNA"/>
</dbReference>
<dbReference type="AlphaFoldDB" id="A0A8I1JL12"/>
<sequence length="376" mass="40050">MLALVVSPEAIYGGVGVSVETLGTLAAICAQGTPVFVVTNRGVSEGVAFQLGQHGIGYIQTSGRQGGQPIRDIAVSLGIQPHDVMVLAVNEVDMQMAKTGGAILIAASWSTDRRIVGLGMKVDSIDQLREVIDVTKGWTGNWWYSGQGSSYEVRALVDLSSKYVSDDQAVFARKVTNTAKNGGARLVALLAVTCRSMMMDGVLTGKLFWGVYPSSSSANNDTEVLSDFVQRLRTSASNVHFAKRGQPLFIRHANSVKRSTSFGGDRTDPGNQIETLHLNPEYRTQLKGRNVLVIDDCTTYGVSFAVAAAFLYAAGASHVVGIALGKFGNRLSHTTIKISSDPFVPVGRDGYEVVSAENFNGSTNVNAQSVLQAIIS</sequence>
<dbReference type="Proteomes" id="UP000637061">
    <property type="component" value="Unassembled WGS sequence"/>
</dbReference>
<dbReference type="Gene3D" id="3.40.50.2020">
    <property type="match status" value="1"/>
</dbReference>
<dbReference type="GO" id="GO:0016787">
    <property type="term" value="F:hydrolase activity"/>
    <property type="evidence" value="ECO:0007669"/>
    <property type="project" value="UniProtKB-KW"/>
</dbReference>
<name>A0A8I1JL12_PSEPU</name>
<dbReference type="SUPFAM" id="SSF56784">
    <property type="entry name" value="HAD-like"/>
    <property type="match status" value="1"/>
</dbReference>
<gene>
    <name evidence="1" type="ORF">JEU22_28265</name>
</gene>
<protein>
    <submittedName>
        <fullName evidence="1">HAD family hydrolase</fullName>
    </submittedName>
</protein>
<dbReference type="InterPro" id="IPR036412">
    <property type="entry name" value="HAD-like_sf"/>
</dbReference>
<dbReference type="SUPFAM" id="SSF53271">
    <property type="entry name" value="PRTase-like"/>
    <property type="match status" value="1"/>
</dbReference>
<reference evidence="1" key="1">
    <citation type="submission" date="2020-12" db="EMBL/GenBank/DDBJ databases">
        <title>Enhanced detection system for hospital associated transmission using whole genome sequencing surveillance.</title>
        <authorList>
            <person name="Harrison L.H."/>
            <person name="Van Tyne D."/>
            <person name="Marsh J.W."/>
            <person name="Griffith M.P."/>
            <person name="Snyder D.J."/>
            <person name="Cooper V.S."/>
            <person name="Mustapha M."/>
        </authorList>
    </citation>
    <scope>NUCLEOTIDE SEQUENCE</scope>
    <source>
        <strain evidence="1">PSB00042</strain>
    </source>
</reference>
<dbReference type="RefSeq" id="WP_198748229.1">
    <property type="nucleotide sequence ID" value="NZ_JAEHTE010000060.1"/>
</dbReference>